<reference evidence="2" key="1">
    <citation type="submission" date="2016-10" db="EMBL/GenBank/DDBJ databases">
        <authorList>
            <person name="Varghese N."/>
            <person name="Submissions S."/>
        </authorList>
    </citation>
    <scope>NUCLEOTIDE SEQUENCE [LARGE SCALE GENOMIC DNA]</scope>
    <source>
        <strain evidence="2">DSM 18733</strain>
    </source>
</reference>
<dbReference type="InterPro" id="IPR019853">
    <property type="entry name" value="GldB-like"/>
</dbReference>
<keyword evidence="1" id="KW-0449">Lipoprotein</keyword>
<gene>
    <name evidence="1" type="ORF">SAMN05661044_04811</name>
</gene>
<dbReference type="AlphaFoldDB" id="A0A1H7XC67"/>
<evidence type="ECO:0000313" key="1">
    <source>
        <dbReference type="EMBL" id="SEM30767.1"/>
    </source>
</evidence>
<sequence>MAPYTTKNAQIYLFFLIISLVSCRQKDPDLSAIHLQIKIERFDKALDSLTLANIPPKHHLWQKKYGQFYSDFTSKILQAGNVQDTAVLFKNYQQILQNRDFVELKKSTLQTYPDLTPYEKALSMAFKHVKYYFPKAEIPRFISFFSGFTVQTPLNNEYIGIGLDMFLGKKSKFYPALIKSIPYYISRRFTPENIVPRTVETYLRETLYTEPTFKKPDLLSYMIYNGKIMYLMDRTMPKLPDSLKIGYSKEQMTWATNYQPDIWAWFLEEDLLFDTDYQRIQKHLGDAPFTPDLGNQHESAPKLGIFLGWQIVKKYMENHPSVQLDQLLHMTDAQQLLKDSKYKGLK</sequence>
<dbReference type="Pfam" id="PF25594">
    <property type="entry name" value="GldB_lipo"/>
    <property type="match status" value="1"/>
</dbReference>
<dbReference type="OrthoDB" id="976022at2"/>
<name>A0A1H7XC67_OLID1</name>
<keyword evidence="2" id="KW-1185">Reference proteome</keyword>
<dbReference type="STRING" id="407022.SAMN05661044_04811"/>
<accession>A0A1H7XC67</accession>
<dbReference type="EMBL" id="FOAF01000010">
    <property type="protein sequence ID" value="SEM30767.1"/>
    <property type="molecule type" value="Genomic_DNA"/>
</dbReference>
<protein>
    <submittedName>
        <fullName evidence="1">Gliding motility-associated lipoprotein GldB</fullName>
    </submittedName>
</protein>
<dbReference type="Proteomes" id="UP000199421">
    <property type="component" value="Unassembled WGS sequence"/>
</dbReference>
<dbReference type="PROSITE" id="PS51257">
    <property type="entry name" value="PROKAR_LIPOPROTEIN"/>
    <property type="match status" value="1"/>
</dbReference>
<evidence type="ECO:0000313" key="2">
    <source>
        <dbReference type="Proteomes" id="UP000199421"/>
    </source>
</evidence>
<proteinExistence type="predicted"/>
<organism evidence="1 2">
    <name type="scientific">Olivibacter domesticus</name>
    <name type="common">Pseudosphingobacterium domesticum</name>
    <dbReference type="NCBI Taxonomy" id="407022"/>
    <lineage>
        <taxon>Bacteria</taxon>
        <taxon>Pseudomonadati</taxon>
        <taxon>Bacteroidota</taxon>
        <taxon>Sphingobacteriia</taxon>
        <taxon>Sphingobacteriales</taxon>
        <taxon>Sphingobacteriaceae</taxon>
        <taxon>Olivibacter</taxon>
    </lineage>
</organism>
<dbReference type="RefSeq" id="WP_093330187.1">
    <property type="nucleotide sequence ID" value="NZ_FOAF01000010.1"/>
</dbReference>